<evidence type="ECO:0000256" key="1">
    <source>
        <dbReference type="SAM" id="MobiDB-lite"/>
    </source>
</evidence>
<keyword evidence="3" id="KW-1185">Reference proteome</keyword>
<accession>A0ABR0J8Y8</accession>
<gene>
    <name evidence="2" type="ORF">LTR69_006493</name>
</gene>
<dbReference type="InterPro" id="IPR043129">
    <property type="entry name" value="ATPase_NBD"/>
</dbReference>
<dbReference type="EMBL" id="JAVRRF010000013">
    <property type="protein sequence ID" value="KAK5059203.1"/>
    <property type="molecule type" value="Genomic_DNA"/>
</dbReference>
<dbReference type="CDD" id="cd10170">
    <property type="entry name" value="ASKHA_NBD_HSP70"/>
    <property type="match status" value="1"/>
</dbReference>
<name>A0ABR0J8Y8_9EURO</name>
<proteinExistence type="predicted"/>
<reference evidence="2 3" key="1">
    <citation type="submission" date="2023-08" db="EMBL/GenBank/DDBJ databases">
        <title>Black Yeasts Isolated from many extreme environments.</title>
        <authorList>
            <person name="Coleine C."/>
            <person name="Stajich J.E."/>
            <person name="Selbmann L."/>
        </authorList>
    </citation>
    <scope>NUCLEOTIDE SEQUENCE [LARGE SCALE GENOMIC DNA]</scope>
    <source>
        <strain evidence="2 3">CCFEE 6328</strain>
    </source>
</reference>
<dbReference type="Gene3D" id="3.30.420.40">
    <property type="match status" value="2"/>
</dbReference>
<evidence type="ECO:0000313" key="3">
    <source>
        <dbReference type="Proteomes" id="UP001345691"/>
    </source>
</evidence>
<feature type="region of interest" description="Disordered" evidence="1">
    <location>
        <begin position="619"/>
        <end position="643"/>
    </location>
</feature>
<dbReference type="PANTHER" id="PTHR42749:SF1">
    <property type="entry name" value="CELL SHAPE-DETERMINING PROTEIN MREB"/>
    <property type="match status" value="1"/>
</dbReference>
<feature type="compositionally biased region" description="Basic and acidic residues" evidence="1">
    <location>
        <begin position="633"/>
        <end position="643"/>
    </location>
</feature>
<protein>
    <submittedName>
        <fullName evidence="2">Uncharacterized protein</fullName>
    </submittedName>
</protein>
<dbReference type="PANTHER" id="PTHR42749">
    <property type="entry name" value="CELL SHAPE-DETERMINING PROTEIN MREB"/>
    <property type="match status" value="1"/>
</dbReference>
<evidence type="ECO:0000313" key="2">
    <source>
        <dbReference type="EMBL" id="KAK5059203.1"/>
    </source>
</evidence>
<dbReference type="Gene3D" id="3.90.640.10">
    <property type="entry name" value="Actin, Chain A, domain 4"/>
    <property type="match status" value="1"/>
</dbReference>
<comment type="caution">
    <text evidence="2">The sequence shown here is derived from an EMBL/GenBank/DDBJ whole genome shotgun (WGS) entry which is preliminary data.</text>
</comment>
<organism evidence="2 3">
    <name type="scientific">Exophiala sideris</name>
    <dbReference type="NCBI Taxonomy" id="1016849"/>
    <lineage>
        <taxon>Eukaryota</taxon>
        <taxon>Fungi</taxon>
        <taxon>Dikarya</taxon>
        <taxon>Ascomycota</taxon>
        <taxon>Pezizomycotina</taxon>
        <taxon>Eurotiomycetes</taxon>
        <taxon>Chaetothyriomycetidae</taxon>
        <taxon>Chaetothyriales</taxon>
        <taxon>Herpotrichiellaceae</taxon>
        <taxon>Exophiala</taxon>
    </lineage>
</organism>
<sequence>MAQSPEPLLVGIDVGMTCTGVAYIKNSAAIEMTEPRTIQKWPGNGAGKADKVPTSLCYERGNEISWGFLTHREDGDDLEVHDWFKIYLDETEYHEAAKLSPETVPPTHAHVKAYYRDYLRKLYLHIRKVLSAELPAVGFEEETIEFIFSVPTTWSPGVAEDLRQLAREAGFDSGGSNHSVKIGLTEAEAAAVCSFSTQSGWFANGDVMLIVDAGGGTTDLSLLKSEVVEGARPTLKQLDEVRGDEIGSVEIDIAFSLLAEARLQQAAPYIDLDRVTIPKVVNKMARTTFKVIKEEYGNEDHQHLPVRNIPIPGISVRACSDAGDVQKGKLVLRMSDVQAMFDVQLEKMYRLVDAQLNRMQAVAPHDQVKYLVLSGGLGSSEYVKKKLEDRYIREKVNLYAPYLRIITSNHPNLAVVKGLLIDRMQKLKFDKSVLRVRKCRQSLGIICDQPYDKSRVAHQRAKLRADILDGKTYATEQISWFVRQVRTEREKAGESLTVQGELLESDIVEHSFFRNIAKNKPCTPFNSQIAICYSAGALPNSMQEDGAELCYVMTSDLSKVDLKRFRKIKKHWWEFKKPPSYYEAKYKIRFCLNAANIECELWFDDRKYNEPNSLQVQFESGMWTQRPKQHRSGSRDRGIPDSR</sequence>
<dbReference type="SUPFAM" id="SSF53067">
    <property type="entry name" value="Actin-like ATPase domain"/>
    <property type="match status" value="2"/>
</dbReference>
<dbReference type="Proteomes" id="UP001345691">
    <property type="component" value="Unassembled WGS sequence"/>
</dbReference>